<dbReference type="EMBL" id="AUWU02000004">
    <property type="protein sequence ID" value="KAH0573498.1"/>
    <property type="molecule type" value="Genomic_DNA"/>
</dbReference>
<protein>
    <submittedName>
        <fullName evidence="3">Transmembrane domain-containing protein</fullName>
    </submittedName>
</protein>
<dbReference type="InterPro" id="IPR036770">
    <property type="entry name" value="Ankyrin_rpt-contain_sf"/>
</dbReference>
<evidence type="ECO:0000313" key="5">
    <source>
        <dbReference type="Proteomes" id="UP000018208"/>
    </source>
</evidence>
<organism evidence="3">
    <name type="scientific">Spironucleus salmonicida</name>
    <dbReference type="NCBI Taxonomy" id="348837"/>
    <lineage>
        <taxon>Eukaryota</taxon>
        <taxon>Metamonada</taxon>
        <taxon>Diplomonadida</taxon>
        <taxon>Hexamitidae</taxon>
        <taxon>Hexamitinae</taxon>
        <taxon>Spironucleus</taxon>
    </lineage>
</organism>
<keyword evidence="2" id="KW-0472">Membrane</keyword>
<feature type="repeat" description="ANK" evidence="1">
    <location>
        <begin position="258"/>
        <end position="290"/>
    </location>
</feature>
<dbReference type="InterPro" id="IPR002110">
    <property type="entry name" value="Ankyrin_rpt"/>
</dbReference>
<evidence type="ECO:0000313" key="3">
    <source>
        <dbReference type="EMBL" id="EST46169.1"/>
    </source>
</evidence>
<dbReference type="Gene3D" id="1.25.40.20">
    <property type="entry name" value="Ankyrin repeat-containing domain"/>
    <property type="match status" value="1"/>
</dbReference>
<sequence>MSFEQNYEIPEKDKLIQIWNDNLMLYKYNPNAENVNMLQDFLPSYKFLNEISNRVFNYSVYKKQSQEYQDFPFIRQMAQQGLKSLKKLPKEELIRLTAQNNNIIRLIVKGVVTNVDFIDFINTFPDVSRILLSQRATEEQQFLPSELAVLFRYSNQRCQCVNEHNLQIKCYFARLWELYIQLDVESTIKKDIILRFAIESAEVCVLKFLLQKLEYIQLFYDQSLHTYSVINTDSFVYLLNFFEKENKLDQFLTQYDQQGLLPIHAAAIIGNIKILKIIFEKQVSIDQLSQDGISVLQFVFCSRNALCQKFVIETLKEKELFQHLSSLVSLMYEYNIFHYPIISGDFQGLSLLLKYADKSLLRRKSKLLKEYSPVEIASIQEDDGFLQQLIPSLQQGELLQLQHQLQQSDSSNIVLNVQFTKPEATSLLVAKRNKNIIIRKKSQILILGYIFIFLLDIILPPIILDYRKRNFILFWVSEAIMCIVFIYNILIMIGLNYIQLPIRENIDIKKLNFDQFDLISYCAPGDQIMMKINVFHCDYCQKCQPNGSYHSSLLGKCIYPKQRWMFISLLVSAIFALSLQLYVTGAEQFSSTLLVIIELIVSGGLVIIITILTMILSSFMIFIQNTEHIFDFKKRLNVKDNSQIAVQ</sequence>
<keyword evidence="1" id="KW-0040">ANK repeat</keyword>
<name>V6LZD0_9EUKA</name>
<dbReference type="Proteomes" id="UP000018208">
    <property type="component" value="Unassembled WGS sequence"/>
</dbReference>
<feature type="transmembrane region" description="Helical" evidence="2">
    <location>
        <begin position="595"/>
        <end position="623"/>
    </location>
</feature>
<feature type="transmembrane region" description="Helical" evidence="2">
    <location>
        <begin position="564"/>
        <end position="583"/>
    </location>
</feature>
<accession>V6LZD0</accession>
<feature type="transmembrane region" description="Helical" evidence="2">
    <location>
        <begin position="444"/>
        <end position="464"/>
    </location>
</feature>
<dbReference type="SUPFAM" id="SSF48403">
    <property type="entry name" value="Ankyrin repeat"/>
    <property type="match status" value="1"/>
</dbReference>
<proteinExistence type="predicted"/>
<evidence type="ECO:0000256" key="2">
    <source>
        <dbReference type="SAM" id="Phobius"/>
    </source>
</evidence>
<reference evidence="4" key="2">
    <citation type="submission" date="2020-12" db="EMBL/GenBank/DDBJ databases">
        <title>New Spironucleus salmonicida genome in near-complete chromosomes.</title>
        <authorList>
            <person name="Xu F."/>
            <person name="Kurt Z."/>
            <person name="Jimenez-Gonzalez A."/>
            <person name="Astvaldsson A."/>
            <person name="Andersson J.O."/>
            <person name="Svard S.G."/>
        </authorList>
    </citation>
    <scope>NUCLEOTIDE SEQUENCE</scope>
    <source>
        <strain evidence="4">ATCC 50377</strain>
    </source>
</reference>
<reference evidence="3 4" key="1">
    <citation type="journal article" date="2014" name="PLoS Genet.">
        <title>The Genome of Spironucleus salmonicida Highlights a Fish Pathogen Adapted to Fluctuating Environments.</title>
        <authorList>
            <person name="Xu F."/>
            <person name="Jerlstrom-Hultqvist J."/>
            <person name="Einarsson E."/>
            <person name="Astvaldsson A."/>
            <person name="Svard S.G."/>
            <person name="Andersson J.O."/>
        </authorList>
    </citation>
    <scope>NUCLEOTIDE SEQUENCE</scope>
    <source>
        <strain evidence="4">ATCC 50377</strain>
    </source>
</reference>
<keyword evidence="2" id="KW-1133">Transmembrane helix</keyword>
<dbReference type="AlphaFoldDB" id="V6LZD0"/>
<dbReference type="EMBL" id="KI546083">
    <property type="protein sequence ID" value="EST46169.1"/>
    <property type="molecule type" value="Genomic_DNA"/>
</dbReference>
<dbReference type="VEuPathDB" id="GiardiaDB:SS50377_23432"/>
<dbReference type="PROSITE" id="PS50088">
    <property type="entry name" value="ANK_REPEAT"/>
    <property type="match status" value="1"/>
</dbReference>
<gene>
    <name evidence="3" type="ORF">SS50377_13762</name>
    <name evidence="4" type="ORF">SS50377_23432</name>
</gene>
<evidence type="ECO:0000256" key="1">
    <source>
        <dbReference type="PROSITE-ProRule" id="PRU00023"/>
    </source>
</evidence>
<keyword evidence="5" id="KW-1185">Reference proteome</keyword>
<evidence type="ECO:0000313" key="4">
    <source>
        <dbReference type="EMBL" id="KAH0573498.1"/>
    </source>
</evidence>
<keyword evidence="2 3" id="KW-0812">Transmembrane</keyword>
<feature type="transmembrane region" description="Helical" evidence="2">
    <location>
        <begin position="470"/>
        <end position="495"/>
    </location>
</feature>